<name>A0AAU9Q383_9VIBR</name>
<feature type="chain" id="PRO_5043796042" description="Lipoprotein" evidence="1">
    <location>
        <begin position="25"/>
        <end position="89"/>
    </location>
</feature>
<reference evidence="2" key="1">
    <citation type="submission" date="2022-01" db="EMBL/GenBank/DDBJ databases">
        <authorList>
            <person name="Lagorce A."/>
        </authorList>
    </citation>
    <scope>NUCLEOTIDE SEQUENCE</scope>
    <source>
        <strain evidence="2">Th15_F1_D04</strain>
    </source>
</reference>
<dbReference type="PROSITE" id="PS51257">
    <property type="entry name" value="PROKAR_LIPOPROTEIN"/>
    <property type="match status" value="1"/>
</dbReference>
<sequence>MKDSIVMKSLLVPLVLLSAGCVNQGQPTGREVDIIVVAPMESQVRVTYQEHNLLNTVYLSGEACRFDIGPTTIKGEGASVELKPNGQCR</sequence>
<protein>
    <recommendedName>
        <fullName evidence="4">Lipoprotein</fullName>
    </recommendedName>
</protein>
<keyword evidence="1" id="KW-0732">Signal</keyword>
<comment type="caution">
    <text evidence="2">The sequence shown here is derived from an EMBL/GenBank/DDBJ whole genome shotgun (WGS) entry which is preliminary data.</text>
</comment>
<dbReference type="EMBL" id="CAKMTQ010000012">
    <property type="protein sequence ID" value="CAH1525859.1"/>
    <property type="molecule type" value="Genomic_DNA"/>
</dbReference>
<feature type="signal peptide" evidence="1">
    <location>
        <begin position="1"/>
        <end position="24"/>
    </location>
</feature>
<organism evidence="2 3">
    <name type="scientific">Vibrio owensii</name>
    <dbReference type="NCBI Taxonomy" id="696485"/>
    <lineage>
        <taxon>Bacteria</taxon>
        <taxon>Pseudomonadati</taxon>
        <taxon>Pseudomonadota</taxon>
        <taxon>Gammaproteobacteria</taxon>
        <taxon>Vibrionales</taxon>
        <taxon>Vibrionaceae</taxon>
        <taxon>Vibrio</taxon>
    </lineage>
</organism>
<evidence type="ECO:0000256" key="1">
    <source>
        <dbReference type="SAM" id="SignalP"/>
    </source>
</evidence>
<gene>
    <name evidence="2" type="ORF">THF1D04_20148</name>
</gene>
<accession>A0AAU9Q383</accession>
<evidence type="ECO:0008006" key="4">
    <source>
        <dbReference type="Google" id="ProtNLM"/>
    </source>
</evidence>
<dbReference type="Proteomes" id="UP001295420">
    <property type="component" value="Unassembled WGS sequence"/>
</dbReference>
<evidence type="ECO:0000313" key="2">
    <source>
        <dbReference type="EMBL" id="CAH1525859.1"/>
    </source>
</evidence>
<proteinExistence type="predicted"/>
<dbReference type="AlphaFoldDB" id="A0AAU9Q383"/>
<evidence type="ECO:0000313" key="3">
    <source>
        <dbReference type="Proteomes" id="UP001295420"/>
    </source>
</evidence>